<dbReference type="RefSeq" id="WP_089229865.1">
    <property type="nucleotide sequence ID" value="NZ_FWZX01000053.1"/>
</dbReference>
<dbReference type="Proteomes" id="UP000192917">
    <property type="component" value="Unassembled WGS sequence"/>
</dbReference>
<evidence type="ECO:0000313" key="4">
    <source>
        <dbReference type="Proteomes" id="UP000192917"/>
    </source>
</evidence>
<proteinExistence type="predicted"/>
<reference evidence="3 4" key="1">
    <citation type="submission" date="2017-04" db="EMBL/GenBank/DDBJ databases">
        <authorList>
            <person name="Afonso C.L."/>
            <person name="Miller P.J."/>
            <person name="Scott M.A."/>
            <person name="Spackman E."/>
            <person name="Goraichik I."/>
            <person name="Dimitrov K.M."/>
            <person name="Suarez D.L."/>
            <person name="Swayne D.E."/>
        </authorList>
    </citation>
    <scope>NUCLEOTIDE SEQUENCE [LARGE SCALE GENOMIC DNA]</scope>
    <source>
        <strain evidence="3 4">USBA 355</strain>
    </source>
</reference>
<accession>A0A1Y6CQZ1</accession>
<gene>
    <name evidence="3" type="ORF">SAMN05428998_15314</name>
</gene>
<keyword evidence="1" id="KW-0175">Coiled coil</keyword>
<name>A0A1Y6CQZ1_9PROT</name>
<evidence type="ECO:0000256" key="1">
    <source>
        <dbReference type="SAM" id="Coils"/>
    </source>
</evidence>
<sequence length="246" mass="25856">MTRRPVRTAALLGAALVGILAATGSARAFIVFDPSNYAQNVLTAARALQQINNQIQSLQNQAQMLVNQGRNLTSLPYSAQQGLQQEMGQISSLLSQATRIAYSVQAVDQEFARNYPTTISAGTSDQTLVASAQARWLNSVAAFQHEMDVQAGVVATMPSTQAQAGQLVTVSQGAVGVLQAAQAGNQLLALQSKQLADLTALLAAQGRAQALDAAGAAAAKADAQARFQRFLSTGQGYQPQSVQMFH</sequence>
<keyword evidence="4" id="KW-1185">Reference proteome</keyword>
<dbReference type="EMBL" id="FWZX01000053">
    <property type="protein sequence ID" value="SMF84151.1"/>
    <property type="molecule type" value="Genomic_DNA"/>
</dbReference>
<evidence type="ECO:0000256" key="2">
    <source>
        <dbReference type="SAM" id="SignalP"/>
    </source>
</evidence>
<feature type="coiled-coil region" evidence="1">
    <location>
        <begin position="41"/>
        <end position="68"/>
    </location>
</feature>
<protein>
    <submittedName>
        <fullName evidence="3">P-type conjugative transfer protein TrbJ</fullName>
    </submittedName>
</protein>
<organism evidence="3 4">
    <name type="scientific">Tistlia consotensis USBA 355</name>
    <dbReference type="NCBI Taxonomy" id="560819"/>
    <lineage>
        <taxon>Bacteria</taxon>
        <taxon>Pseudomonadati</taxon>
        <taxon>Pseudomonadota</taxon>
        <taxon>Alphaproteobacteria</taxon>
        <taxon>Rhodospirillales</taxon>
        <taxon>Rhodovibrionaceae</taxon>
        <taxon>Tistlia</taxon>
    </lineage>
</organism>
<dbReference type="NCBIfam" id="NF010448">
    <property type="entry name" value="PRK13874.1"/>
    <property type="match status" value="1"/>
</dbReference>
<dbReference type="STRING" id="560819.SAMN05428998_15314"/>
<dbReference type="InterPro" id="IPR014147">
    <property type="entry name" value="T4SS_TrbJ"/>
</dbReference>
<feature type="signal peptide" evidence="2">
    <location>
        <begin position="1"/>
        <end position="28"/>
    </location>
</feature>
<dbReference type="AlphaFoldDB" id="A0A1Y6CQZ1"/>
<dbReference type="NCBIfam" id="TIGR02780">
    <property type="entry name" value="TrbJ_Ti"/>
    <property type="match status" value="1"/>
</dbReference>
<keyword evidence="2" id="KW-0732">Signal</keyword>
<feature type="chain" id="PRO_5012328386" evidence="2">
    <location>
        <begin position="29"/>
        <end position="246"/>
    </location>
</feature>
<evidence type="ECO:0000313" key="3">
    <source>
        <dbReference type="EMBL" id="SMF84151.1"/>
    </source>
</evidence>